<gene>
    <name evidence="3" type="ordered locus">THA_1049</name>
</gene>
<feature type="transmembrane region" description="Helical" evidence="1">
    <location>
        <begin position="295"/>
        <end position="312"/>
    </location>
</feature>
<dbReference type="OrthoDB" id="39278at2"/>
<evidence type="ECO:0000313" key="4">
    <source>
        <dbReference type="Proteomes" id="UP000002453"/>
    </source>
</evidence>
<feature type="transmembrane region" description="Helical" evidence="1">
    <location>
        <begin position="238"/>
        <end position="257"/>
    </location>
</feature>
<dbReference type="InterPro" id="IPR029787">
    <property type="entry name" value="Nucleotide_cyclase"/>
</dbReference>
<keyword evidence="4" id="KW-1185">Reference proteome</keyword>
<dbReference type="AlphaFoldDB" id="B7IHE2"/>
<dbReference type="EMBL" id="CP001185">
    <property type="protein sequence ID" value="ACJ75506.1"/>
    <property type="molecule type" value="Genomic_DNA"/>
</dbReference>
<dbReference type="GO" id="GO:0052621">
    <property type="term" value="F:diguanylate cyclase activity"/>
    <property type="evidence" value="ECO:0007669"/>
    <property type="project" value="TreeGrafter"/>
</dbReference>
<dbReference type="KEGG" id="taf:THA_1049"/>
<keyword evidence="1" id="KW-1133">Transmembrane helix</keyword>
<dbReference type="SUPFAM" id="SSF55073">
    <property type="entry name" value="Nucleotide cyclase"/>
    <property type="match status" value="1"/>
</dbReference>
<dbReference type="SMART" id="SM00267">
    <property type="entry name" value="GGDEF"/>
    <property type="match status" value="1"/>
</dbReference>
<dbReference type="Proteomes" id="UP000002453">
    <property type="component" value="Chromosome"/>
</dbReference>
<dbReference type="Pfam" id="PF00990">
    <property type="entry name" value="GGDEF"/>
    <property type="match status" value="1"/>
</dbReference>
<dbReference type="InterPro" id="IPR043128">
    <property type="entry name" value="Rev_trsase/Diguanyl_cyclase"/>
</dbReference>
<feature type="domain" description="GGDEF" evidence="2">
    <location>
        <begin position="374"/>
        <end position="490"/>
    </location>
</feature>
<protein>
    <submittedName>
        <fullName evidence="3">Diguanylate cyclase</fullName>
    </submittedName>
</protein>
<dbReference type="CDD" id="cd01949">
    <property type="entry name" value="GGDEF"/>
    <property type="match status" value="1"/>
</dbReference>
<dbReference type="Gene3D" id="3.30.70.270">
    <property type="match status" value="1"/>
</dbReference>
<evidence type="ECO:0000313" key="3">
    <source>
        <dbReference type="EMBL" id="ACJ75506.1"/>
    </source>
</evidence>
<dbReference type="InterPro" id="IPR050469">
    <property type="entry name" value="Diguanylate_Cyclase"/>
</dbReference>
<sequence>MFRFYLKYFLIAFIIFVFFPTTFYYLSHPKGVKIVKAENGISLPISSTLNSRRTFHLKFQIPNGYSYVYFPYVDCSYIKVYSSGKLIGKYGFNDRNAHSWFVPMLFEIPDKINSLEVEISGVYSIGLDSFYLIKEGERKKYVFLRFLTDNLINISIGLVLTLGILLLMLSKNTNFLRKNAYVYFGLSSIFATVWLFDLLSFESFWFPLRKIFVSSAYFSLLLIIVGFEFYNFSKVSKIAKVVSILNLAAGVSGLLTFSDYQLKLVSTYASPLLIIDSLYLVYITFRAYIPLDMVFSSFFAITVFHDAVVMILNVPARFFSPYGVIAIYLSFVFNILFEYKEKSTEVNILYAQSIIDKLTGAYNRGVLNSNFLKKGDVLVFVDLNKFKQINDTLGHDVGDKVLQKLSSIIKSYISSSDLLVRMGGDEFLVVLKNKDESIAKDLMKKILEEFKKSFEFSPTFSWGISKIEDNNIDNAIRKADDLMYKMKRGK</sequence>
<evidence type="ECO:0000259" key="2">
    <source>
        <dbReference type="PROSITE" id="PS50887"/>
    </source>
</evidence>
<reference evidence="3 4" key="1">
    <citation type="journal article" date="2009" name="J. Bacteriol.">
        <title>The genome of Thermosipho africanus TCF52B: lateral genetic connections to the Firmicutes and Archaea.</title>
        <authorList>
            <person name="Nesboe C.L."/>
            <person name="Bapteste E."/>
            <person name="Curtis B."/>
            <person name="Dahle H."/>
            <person name="Lopez P."/>
            <person name="Macleod D."/>
            <person name="Dlutek M."/>
            <person name="Bowman S."/>
            <person name="Zhaxybayeva O."/>
            <person name="Birkeland N.-K."/>
            <person name="Doolittle W.F."/>
        </authorList>
    </citation>
    <scope>NUCLEOTIDE SEQUENCE [LARGE SCALE GENOMIC DNA]</scope>
    <source>
        <strain evidence="3 4">TCF52B</strain>
    </source>
</reference>
<feature type="transmembrane region" description="Helical" evidence="1">
    <location>
        <begin position="142"/>
        <end position="168"/>
    </location>
</feature>
<dbReference type="PROSITE" id="PS50887">
    <property type="entry name" value="GGDEF"/>
    <property type="match status" value="1"/>
</dbReference>
<feature type="transmembrane region" description="Helical" evidence="1">
    <location>
        <begin position="211"/>
        <end position="232"/>
    </location>
</feature>
<keyword evidence="1" id="KW-0472">Membrane</keyword>
<dbReference type="STRING" id="484019.THA_1049"/>
<feature type="transmembrane region" description="Helical" evidence="1">
    <location>
        <begin position="269"/>
        <end position="289"/>
    </location>
</feature>
<dbReference type="HOGENOM" id="CLU_038242_0_0_0"/>
<name>B7IHE2_THEAB</name>
<evidence type="ECO:0000256" key="1">
    <source>
        <dbReference type="SAM" id="Phobius"/>
    </source>
</evidence>
<dbReference type="PANTHER" id="PTHR45138:SF9">
    <property type="entry name" value="DIGUANYLATE CYCLASE DGCM-RELATED"/>
    <property type="match status" value="1"/>
</dbReference>
<organism evidence="3 4">
    <name type="scientific">Thermosipho africanus (strain TCF52B)</name>
    <dbReference type="NCBI Taxonomy" id="484019"/>
    <lineage>
        <taxon>Bacteria</taxon>
        <taxon>Thermotogati</taxon>
        <taxon>Thermotogota</taxon>
        <taxon>Thermotogae</taxon>
        <taxon>Thermotogales</taxon>
        <taxon>Fervidobacteriaceae</taxon>
        <taxon>Thermosipho</taxon>
    </lineage>
</organism>
<dbReference type="NCBIfam" id="TIGR00254">
    <property type="entry name" value="GGDEF"/>
    <property type="match status" value="1"/>
</dbReference>
<dbReference type="RefSeq" id="WP_012579957.1">
    <property type="nucleotide sequence ID" value="NC_011653.1"/>
</dbReference>
<keyword evidence="1" id="KW-0812">Transmembrane</keyword>
<proteinExistence type="predicted"/>
<feature type="transmembrane region" description="Helical" evidence="1">
    <location>
        <begin position="319"/>
        <end position="337"/>
    </location>
</feature>
<feature type="transmembrane region" description="Helical" evidence="1">
    <location>
        <begin position="180"/>
        <end position="199"/>
    </location>
</feature>
<accession>B7IHE2</accession>
<dbReference type="PANTHER" id="PTHR45138">
    <property type="entry name" value="REGULATORY COMPONENTS OF SENSORY TRANSDUCTION SYSTEM"/>
    <property type="match status" value="1"/>
</dbReference>
<dbReference type="eggNOG" id="COG2199">
    <property type="taxonomic scope" value="Bacteria"/>
</dbReference>
<feature type="transmembrane region" description="Helical" evidence="1">
    <location>
        <begin position="6"/>
        <end position="26"/>
    </location>
</feature>
<dbReference type="InterPro" id="IPR000160">
    <property type="entry name" value="GGDEF_dom"/>
</dbReference>